<comment type="caution">
    <text evidence="1">The sequence shown here is derived from an EMBL/GenBank/DDBJ whole genome shotgun (WGS) entry which is preliminary data.</text>
</comment>
<gene>
    <name evidence="1" type="ORF">B0H17DRAFT_37471</name>
</gene>
<name>A0AAD7D971_MYCRO</name>
<keyword evidence="2" id="KW-1185">Reference proteome</keyword>
<dbReference type="EMBL" id="JARKIE010000109">
    <property type="protein sequence ID" value="KAJ7683374.1"/>
    <property type="molecule type" value="Genomic_DNA"/>
</dbReference>
<evidence type="ECO:0000313" key="1">
    <source>
        <dbReference type="EMBL" id="KAJ7683374.1"/>
    </source>
</evidence>
<evidence type="ECO:0000313" key="2">
    <source>
        <dbReference type="Proteomes" id="UP001221757"/>
    </source>
</evidence>
<reference evidence="1" key="1">
    <citation type="submission" date="2023-03" db="EMBL/GenBank/DDBJ databases">
        <title>Massive genome expansion in bonnet fungi (Mycena s.s.) driven by repeated elements and novel gene families across ecological guilds.</title>
        <authorList>
            <consortium name="Lawrence Berkeley National Laboratory"/>
            <person name="Harder C.B."/>
            <person name="Miyauchi S."/>
            <person name="Viragh M."/>
            <person name="Kuo A."/>
            <person name="Thoen E."/>
            <person name="Andreopoulos B."/>
            <person name="Lu D."/>
            <person name="Skrede I."/>
            <person name="Drula E."/>
            <person name="Henrissat B."/>
            <person name="Morin E."/>
            <person name="Kohler A."/>
            <person name="Barry K."/>
            <person name="LaButti K."/>
            <person name="Morin E."/>
            <person name="Salamov A."/>
            <person name="Lipzen A."/>
            <person name="Mereny Z."/>
            <person name="Hegedus B."/>
            <person name="Baldrian P."/>
            <person name="Stursova M."/>
            <person name="Weitz H."/>
            <person name="Taylor A."/>
            <person name="Grigoriev I.V."/>
            <person name="Nagy L.G."/>
            <person name="Martin F."/>
            <person name="Kauserud H."/>
        </authorList>
    </citation>
    <scope>NUCLEOTIDE SEQUENCE</scope>
    <source>
        <strain evidence="1">CBHHK067</strain>
    </source>
</reference>
<protein>
    <submittedName>
        <fullName evidence="1">Uncharacterized protein</fullName>
    </submittedName>
</protein>
<sequence>MSESQVLSALAPWKTKRSRDYELSWTKSTESLLGDNPLIELRSNKDGSRWTAYNKATDKMAIFFHCAVWAWASPPETGNFVLEGESAPEGAHLSRILPVLSRFIETSYTINTEEDPSFYQGARIIEDHATSLPDFNKYKKPRRSWQEGESEFSRRRFILSARLIIRRTPHNSKQGEVPPLPYKLHPWLQKAIDAQKYPIFMPNPEMPAILDYVDGKLQLLRPTGHRYFQNGDLVWFSFALSFDVNNTNWIPEYKPLDFIRVGGLPRTSENRVEYSVAQEVGSAYRSLSSGAATLLDDGA</sequence>
<proteinExistence type="predicted"/>
<dbReference type="AlphaFoldDB" id="A0AAD7D971"/>
<accession>A0AAD7D971</accession>
<dbReference type="Proteomes" id="UP001221757">
    <property type="component" value="Unassembled WGS sequence"/>
</dbReference>
<organism evidence="1 2">
    <name type="scientific">Mycena rosella</name>
    <name type="common">Pink bonnet</name>
    <name type="synonym">Agaricus rosellus</name>
    <dbReference type="NCBI Taxonomy" id="1033263"/>
    <lineage>
        <taxon>Eukaryota</taxon>
        <taxon>Fungi</taxon>
        <taxon>Dikarya</taxon>
        <taxon>Basidiomycota</taxon>
        <taxon>Agaricomycotina</taxon>
        <taxon>Agaricomycetes</taxon>
        <taxon>Agaricomycetidae</taxon>
        <taxon>Agaricales</taxon>
        <taxon>Marasmiineae</taxon>
        <taxon>Mycenaceae</taxon>
        <taxon>Mycena</taxon>
    </lineage>
</organism>